<proteinExistence type="predicted"/>
<organism evidence="2 3">
    <name type="scientific">Magnetofaba australis IT-1</name>
    <dbReference type="NCBI Taxonomy" id="1434232"/>
    <lineage>
        <taxon>Bacteria</taxon>
        <taxon>Pseudomonadati</taxon>
        <taxon>Pseudomonadota</taxon>
        <taxon>Magnetococcia</taxon>
        <taxon>Magnetococcales</taxon>
        <taxon>Magnetococcaceae</taxon>
        <taxon>Magnetofaba</taxon>
    </lineage>
</organism>
<feature type="domain" description="SiaC family regulatory phosphoprotein" evidence="1">
    <location>
        <begin position="6"/>
        <end position="125"/>
    </location>
</feature>
<dbReference type="Proteomes" id="UP000194003">
    <property type="component" value="Unassembled WGS sequence"/>
</dbReference>
<protein>
    <recommendedName>
        <fullName evidence="1">SiaC family regulatory phosphoprotein domain-containing protein</fullName>
    </recommendedName>
</protein>
<evidence type="ECO:0000313" key="3">
    <source>
        <dbReference type="Proteomes" id="UP000194003"/>
    </source>
</evidence>
<dbReference type="EMBL" id="LVJN01000019">
    <property type="protein sequence ID" value="OSM04091.1"/>
    <property type="molecule type" value="Genomic_DNA"/>
</dbReference>
<keyword evidence="3" id="KW-1185">Reference proteome</keyword>
<dbReference type="RefSeq" id="WP_085442202.1">
    <property type="nucleotide sequence ID" value="NZ_LVJN01000019.1"/>
</dbReference>
<dbReference type="Pfam" id="PF09345">
    <property type="entry name" value="SiaC"/>
    <property type="match status" value="1"/>
</dbReference>
<dbReference type="AlphaFoldDB" id="A0A1Y2K6M3"/>
<gene>
    <name evidence="2" type="ORF">MAIT1_03648</name>
</gene>
<accession>A0A1Y2K6M3</accession>
<evidence type="ECO:0000259" key="1">
    <source>
        <dbReference type="Pfam" id="PF09345"/>
    </source>
</evidence>
<sequence length="129" mass="14550">MENIVIEATERAPELRFDFAAQRFSMKGESYPEDVSAFFGAPIESLQSHLRAQEGAAITFDFELVYFNSSSAKVLMRIFDMLEEAASNGNTVVINWRHLADDDNMAELGEEFGEDLEEAEFNLVEVEEA</sequence>
<dbReference type="OrthoDB" id="5297629at2"/>
<reference evidence="2 3" key="1">
    <citation type="journal article" date="2016" name="BMC Genomics">
        <title>Combined genomic and structural analyses of a cultured magnetotactic bacterium reveals its niche adaptation to a dynamic environment.</title>
        <authorList>
            <person name="Araujo A.C."/>
            <person name="Morillo V."/>
            <person name="Cypriano J."/>
            <person name="Teixeira L.C."/>
            <person name="Leao P."/>
            <person name="Lyra S."/>
            <person name="Almeida L.G."/>
            <person name="Bazylinski D.A."/>
            <person name="Vasconcellos A.T."/>
            <person name="Abreu F."/>
            <person name="Lins U."/>
        </authorList>
    </citation>
    <scope>NUCLEOTIDE SEQUENCE [LARGE SCALE GENOMIC DNA]</scope>
    <source>
        <strain evidence="2 3">IT-1</strain>
    </source>
</reference>
<dbReference type="InterPro" id="IPR018530">
    <property type="entry name" value="SiaC"/>
</dbReference>
<name>A0A1Y2K6M3_9PROT</name>
<dbReference type="STRING" id="1434232.MAIT1_03648"/>
<evidence type="ECO:0000313" key="2">
    <source>
        <dbReference type="EMBL" id="OSM04091.1"/>
    </source>
</evidence>
<comment type="caution">
    <text evidence="2">The sequence shown here is derived from an EMBL/GenBank/DDBJ whole genome shotgun (WGS) entry which is preliminary data.</text>
</comment>